<dbReference type="OrthoDB" id="1938551at2759"/>
<proteinExistence type="predicted"/>
<evidence type="ECO:0000313" key="2">
    <source>
        <dbReference type="Proteomes" id="UP000239757"/>
    </source>
</evidence>
<organism evidence="1 2">
    <name type="scientific">Gossypium barbadense</name>
    <name type="common">Sea Island cotton</name>
    <name type="synonym">Hibiscus barbadensis</name>
    <dbReference type="NCBI Taxonomy" id="3634"/>
    <lineage>
        <taxon>Eukaryota</taxon>
        <taxon>Viridiplantae</taxon>
        <taxon>Streptophyta</taxon>
        <taxon>Embryophyta</taxon>
        <taxon>Tracheophyta</taxon>
        <taxon>Spermatophyta</taxon>
        <taxon>Magnoliopsida</taxon>
        <taxon>eudicotyledons</taxon>
        <taxon>Gunneridae</taxon>
        <taxon>Pentapetalae</taxon>
        <taxon>rosids</taxon>
        <taxon>malvids</taxon>
        <taxon>Malvales</taxon>
        <taxon>Malvaceae</taxon>
        <taxon>Malvoideae</taxon>
        <taxon>Gossypium</taxon>
    </lineage>
</organism>
<dbReference type="EMBL" id="KZ668674">
    <property type="protein sequence ID" value="PPR87209.1"/>
    <property type="molecule type" value="Genomic_DNA"/>
</dbReference>
<protein>
    <submittedName>
        <fullName evidence="1">Uncharacterized protein</fullName>
    </submittedName>
</protein>
<dbReference type="Proteomes" id="UP000239757">
    <property type="component" value="Unassembled WGS sequence"/>
</dbReference>
<name>A0A2P5W806_GOSBA</name>
<gene>
    <name evidence="1" type="ORF">GOBAR_AA33478</name>
</gene>
<sequence>MDDAKKCEGRHRPRVAMDNFRKVMDDLALINIKPNKGWFTWTNNHDRDRVVRERLEKFLVSESEAKDMIKMVWNQCNGNMLTGIEYISLRLSRWQFRRFKRGQNCMLELIDRIDKLMDGPILNSNIERLRASQVELGCLYEEEERIGLKGHGFSGLRKGTEIPIFFYVWVSRRNKKNRIGGLNNSEGNWVSDVDGVCQVAWHYFHSLFKIEACGNLERALGLILICITSNMNMVLDSSVMDKELIDAFNQVDPCKASGINELSGLFYKEN</sequence>
<dbReference type="AlphaFoldDB" id="A0A2P5W806"/>
<accession>A0A2P5W806</accession>
<reference evidence="1 2" key="1">
    <citation type="submission" date="2015-01" db="EMBL/GenBank/DDBJ databases">
        <title>Genome of allotetraploid Gossypium barbadense reveals genomic plasticity and fiber elongation in cotton evolution.</title>
        <authorList>
            <person name="Chen X."/>
            <person name="Liu X."/>
            <person name="Zhao B."/>
            <person name="Zheng H."/>
            <person name="Hu Y."/>
            <person name="Lu G."/>
            <person name="Yang C."/>
            <person name="Chen J."/>
            <person name="Shan C."/>
            <person name="Zhang L."/>
            <person name="Zhou Y."/>
            <person name="Wang L."/>
            <person name="Guo W."/>
            <person name="Bai Y."/>
            <person name="Ruan J."/>
            <person name="Shangguan X."/>
            <person name="Mao Y."/>
            <person name="Jiang J."/>
            <person name="Zhu Y."/>
            <person name="Lei J."/>
            <person name="Kang H."/>
            <person name="Chen S."/>
            <person name="He X."/>
            <person name="Wang R."/>
            <person name="Wang Y."/>
            <person name="Chen J."/>
            <person name="Wang L."/>
            <person name="Yu S."/>
            <person name="Wang B."/>
            <person name="Wei J."/>
            <person name="Song S."/>
            <person name="Lu X."/>
            <person name="Gao Z."/>
            <person name="Gu W."/>
            <person name="Deng X."/>
            <person name="Ma D."/>
            <person name="Wang S."/>
            <person name="Liang W."/>
            <person name="Fang L."/>
            <person name="Cai C."/>
            <person name="Zhu X."/>
            <person name="Zhou B."/>
            <person name="Zhang Y."/>
            <person name="Chen Z."/>
            <person name="Xu S."/>
            <person name="Zhu R."/>
            <person name="Wang S."/>
            <person name="Zhang T."/>
            <person name="Zhao G."/>
        </authorList>
    </citation>
    <scope>NUCLEOTIDE SEQUENCE [LARGE SCALE GENOMIC DNA]</scope>
    <source>
        <strain evidence="2">cv. Xinhai21</strain>
        <tissue evidence="1">Leaf</tissue>
    </source>
</reference>
<evidence type="ECO:0000313" key="1">
    <source>
        <dbReference type="EMBL" id="PPR87209.1"/>
    </source>
</evidence>